<dbReference type="WBParaSite" id="HCON_00147000-00001">
    <property type="protein sequence ID" value="HCON_00147000-00001"/>
    <property type="gene ID" value="HCON_00147000"/>
</dbReference>
<name>A0A7I4YUM3_HAECO</name>
<organism evidence="2 3">
    <name type="scientific">Haemonchus contortus</name>
    <name type="common">Barber pole worm</name>
    <dbReference type="NCBI Taxonomy" id="6289"/>
    <lineage>
        <taxon>Eukaryota</taxon>
        <taxon>Metazoa</taxon>
        <taxon>Ecdysozoa</taxon>
        <taxon>Nematoda</taxon>
        <taxon>Chromadorea</taxon>
        <taxon>Rhabditida</taxon>
        <taxon>Rhabditina</taxon>
        <taxon>Rhabditomorpha</taxon>
        <taxon>Strongyloidea</taxon>
        <taxon>Trichostrongylidae</taxon>
        <taxon>Haemonchus</taxon>
    </lineage>
</organism>
<evidence type="ECO:0000313" key="3">
    <source>
        <dbReference type="WBParaSite" id="HCON_00147000-00001"/>
    </source>
</evidence>
<sequence>MLSDEENGLVAEDRFRRSTQQNEARLTRAVNDRLRYEEKADSSGSPFNLSTSALNIPFPQTFFRQQEPDAASDTSFRIFADEVLNVFGLRGQELSISGQTDIHTHTYRRTHQQTHSPIIHISNIESSYKQRNKETDGKTDRQTDASALYIVGIHKWL</sequence>
<evidence type="ECO:0000256" key="1">
    <source>
        <dbReference type="SAM" id="MobiDB-lite"/>
    </source>
</evidence>
<protein>
    <submittedName>
        <fullName evidence="3">Uncharacterized protein</fullName>
    </submittedName>
</protein>
<keyword evidence="2" id="KW-1185">Reference proteome</keyword>
<evidence type="ECO:0000313" key="2">
    <source>
        <dbReference type="Proteomes" id="UP000025227"/>
    </source>
</evidence>
<dbReference type="AlphaFoldDB" id="A0A7I4YUM3"/>
<feature type="region of interest" description="Disordered" evidence="1">
    <location>
        <begin position="1"/>
        <end position="24"/>
    </location>
</feature>
<proteinExistence type="predicted"/>
<dbReference type="Proteomes" id="UP000025227">
    <property type="component" value="Unplaced"/>
</dbReference>
<accession>A0A7I4YUM3</accession>
<reference evidence="3" key="1">
    <citation type="submission" date="2020-12" db="UniProtKB">
        <authorList>
            <consortium name="WormBaseParasite"/>
        </authorList>
    </citation>
    <scope>IDENTIFICATION</scope>
    <source>
        <strain evidence="3">MHco3</strain>
    </source>
</reference>